<organism evidence="2 3">
    <name type="scientific">Novosphingobium pentaromativorans</name>
    <dbReference type="NCBI Taxonomy" id="205844"/>
    <lineage>
        <taxon>Bacteria</taxon>
        <taxon>Pseudomonadati</taxon>
        <taxon>Pseudomonadota</taxon>
        <taxon>Alphaproteobacteria</taxon>
        <taxon>Sphingomonadales</taxon>
        <taxon>Sphingomonadaceae</taxon>
        <taxon>Novosphingobium</taxon>
    </lineage>
</organism>
<accession>A0A2W5Q8E7</accession>
<protein>
    <submittedName>
        <fullName evidence="2">DUF3363 domain-containing protein</fullName>
    </submittedName>
</protein>
<sequence length="653" mass="72957">MAKDDEFEPRLGRQRGTGGKTPDRYASRVAHAAGLLGKARRSGNRGYDGSRIGRGAATGRLLSTRDRLAGLRSRRVVVKTRLAVLRGKGLGAARAHLHYIQRDGVTREGKPGELYGPANDRVDGKYFLERSKGDRHQFRFIVSAEDGDRFEDLKPVIRRLMEQVGDDLGTKLDWVAVDHFNTGHPHTHVVLRGVDDRARDLVIAREYIAHGFRERATEIVSLELGPRSEHEIETRLRMEIEQERLTSLDRRLIGRMNEEHVVVPSAADPLFHALETGRLQALRRMGLAEDLGSGRWQLGEDMEETLRTMAERGDIIRQMQREISRARLDRPDQSIFVPENGALVGRVVTRGLADEHRDRHFLVIDGVDGRAHYVDIGAASAVDPVPGRATVRIDPRVPAVRAMDRTVLEVAQANDGRYSAALHRRHDPRASEAFAETHVRRLEAMRRARVDIEREADGTWRISPDHLQQVKRFEHGLVADRPVDVEVLSALPVDKLTGVEGASWLDRELASPSGLNFRDGGFGGEVRAAVTARRQWLVEQGLADGEGESFALRQNALASLQRRELLRIAAGLSDELGKEFAEARHGDWIEGSVARRVEGISGSYALIEKSREFTLVPWRPVLEKQIGQEAGGIMRENGISWQFGRGRAGPEIS</sequence>
<feature type="compositionally biased region" description="Basic and acidic residues" evidence="1">
    <location>
        <begin position="1"/>
        <end position="11"/>
    </location>
</feature>
<evidence type="ECO:0000313" key="3">
    <source>
        <dbReference type="Proteomes" id="UP000249082"/>
    </source>
</evidence>
<gene>
    <name evidence="2" type="ORF">DI555_21845</name>
</gene>
<reference evidence="2 3" key="1">
    <citation type="submission" date="2017-08" db="EMBL/GenBank/DDBJ databases">
        <title>Infants hospitalized years apart are colonized by the same room-sourced microbial strains.</title>
        <authorList>
            <person name="Brooks B."/>
            <person name="Olm M.R."/>
            <person name="Firek B.A."/>
            <person name="Baker R."/>
            <person name="Thomas B.C."/>
            <person name="Morowitz M.J."/>
            <person name="Banfield J.F."/>
        </authorList>
    </citation>
    <scope>NUCLEOTIDE SEQUENCE [LARGE SCALE GENOMIC DNA]</scope>
    <source>
        <strain evidence="2">S2_005_002_R2_33</strain>
    </source>
</reference>
<dbReference type="AlphaFoldDB" id="A0A2W5Q8E7"/>
<dbReference type="NCBIfam" id="NF041267">
    <property type="entry name" value="relax_RlxS"/>
    <property type="match status" value="1"/>
</dbReference>
<dbReference type="EMBL" id="QFPX01000030">
    <property type="protein sequence ID" value="PZQ50993.1"/>
    <property type="molecule type" value="Genomic_DNA"/>
</dbReference>
<evidence type="ECO:0000256" key="1">
    <source>
        <dbReference type="SAM" id="MobiDB-lite"/>
    </source>
</evidence>
<feature type="region of interest" description="Disordered" evidence="1">
    <location>
        <begin position="1"/>
        <end position="24"/>
    </location>
</feature>
<dbReference type="Proteomes" id="UP000249082">
    <property type="component" value="Unassembled WGS sequence"/>
</dbReference>
<dbReference type="Pfam" id="PF11843">
    <property type="entry name" value="DUF3363"/>
    <property type="match status" value="1"/>
</dbReference>
<proteinExistence type="predicted"/>
<evidence type="ECO:0000313" key="2">
    <source>
        <dbReference type="EMBL" id="PZQ50993.1"/>
    </source>
</evidence>
<comment type="caution">
    <text evidence="2">The sequence shown here is derived from an EMBL/GenBank/DDBJ whole genome shotgun (WGS) entry which is preliminary data.</text>
</comment>
<name>A0A2W5Q8E7_9SPHN</name>
<dbReference type="InterPro" id="IPR021795">
    <property type="entry name" value="DUF3363"/>
</dbReference>